<name>A0A8T0MRC5_PANVG</name>
<feature type="region of interest" description="Disordered" evidence="1">
    <location>
        <begin position="15"/>
        <end position="83"/>
    </location>
</feature>
<keyword evidence="3" id="KW-1185">Reference proteome</keyword>
<sequence>MANSAWLRELGISGFSSIFPKNSDNAINKKNAKHRNNEDSRSKYDPSQDDTGQGDLIGDDNAKGSKEKARKHTTKQSSNASARVRFRSRKRVFVEQAPTNGSTQHDDNTIVGDGARCITRLDGHDQMTTEVRNHIPVFKHGKEYKKHPALIELFLGRLRAKFDIDTSNAVVRKGCLEMMQSAVHQQRYKLKKEFFDFVPLHLVRKTSPVKVMTPCKCCFQGDEYKDKEHDAFDLFKMCHYSNKKKGYTPIVQSAIAQMENQLAAPTENGQPKSATQVIAKRRTTLQNV</sequence>
<evidence type="ECO:0000313" key="2">
    <source>
        <dbReference type="EMBL" id="KAG2537969.1"/>
    </source>
</evidence>
<accession>A0A8T0MRC5</accession>
<reference evidence="2 3" key="1">
    <citation type="submission" date="2020-05" db="EMBL/GenBank/DDBJ databases">
        <title>WGS assembly of Panicum virgatum.</title>
        <authorList>
            <person name="Lovell J.T."/>
            <person name="Jenkins J."/>
            <person name="Shu S."/>
            <person name="Juenger T.E."/>
            <person name="Schmutz J."/>
        </authorList>
    </citation>
    <scope>NUCLEOTIDE SEQUENCE [LARGE SCALE GENOMIC DNA]</scope>
    <source>
        <strain evidence="3">cv. AP13</strain>
    </source>
</reference>
<dbReference type="Proteomes" id="UP000823388">
    <property type="component" value="Chromosome 9N"/>
</dbReference>
<dbReference type="PANTHER" id="PTHR33063">
    <property type="entry name" value="OS02G0583500 PROTEIN"/>
    <property type="match status" value="1"/>
</dbReference>
<gene>
    <name evidence="2" type="ORF">PVAP13_9NG318473</name>
</gene>
<comment type="caution">
    <text evidence="2">The sequence shown here is derived from an EMBL/GenBank/DDBJ whole genome shotgun (WGS) entry which is preliminary data.</text>
</comment>
<dbReference type="EMBL" id="CM029054">
    <property type="protein sequence ID" value="KAG2537969.1"/>
    <property type="molecule type" value="Genomic_DNA"/>
</dbReference>
<proteinExistence type="predicted"/>
<protein>
    <submittedName>
        <fullName evidence="2">Uncharacterized protein</fullName>
    </submittedName>
</protein>
<feature type="compositionally biased region" description="Basic and acidic residues" evidence="1">
    <location>
        <begin position="35"/>
        <end position="46"/>
    </location>
</feature>
<evidence type="ECO:0000313" key="3">
    <source>
        <dbReference type="Proteomes" id="UP000823388"/>
    </source>
</evidence>
<organism evidence="2 3">
    <name type="scientific">Panicum virgatum</name>
    <name type="common">Blackwell switchgrass</name>
    <dbReference type="NCBI Taxonomy" id="38727"/>
    <lineage>
        <taxon>Eukaryota</taxon>
        <taxon>Viridiplantae</taxon>
        <taxon>Streptophyta</taxon>
        <taxon>Embryophyta</taxon>
        <taxon>Tracheophyta</taxon>
        <taxon>Spermatophyta</taxon>
        <taxon>Magnoliopsida</taxon>
        <taxon>Liliopsida</taxon>
        <taxon>Poales</taxon>
        <taxon>Poaceae</taxon>
        <taxon>PACMAD clade</taxon>
        <taxon>Panicoideae</taxon>
        <taxon>Panicodae</taxon>
        <taxon>Paniceae</taxon>
        <taxon>Panicinae</taxon>
        <taxon>Panicum</taxon>
        <taxon>Panicum sect. Hiantes</taxon>
    </lineage>
</organism>
<evidence type="ECO:0000256" key="1">
    <source>
        <dbReference type="SAM" id="MobiDB-lite"/>
    </source>
</evidence>
<dbReference type="PANTHER" id="PTHR33063:SF13">
    <property type="entry name" value="OS02G0583500 PROTEIN"/>
    <property type="match status" value="1"/>
</dbReference>
<feature type="compositionally biased region" description="Polar residues" evidence="1">
    <location>
        <begin position="15"/>
        <end position="28"/>
    </location>
</feature>
<dbReference type="AlphaFoldDB" id="A0A8T0MRC5"/>